<evidence type="ECO:0000313" key="3">
    <source>
        <dbReference type="EMBL" id="NNM74850.1"/>
    </source>
</evidence>
<evidence type="ECO:0000256" key="1">
    <source>
        <dbReference type="SAM" id="MobiDB-lite"/>
    </source>
</evidence>
<keyword evidence="4" id="KW-1185">Reference proteome</keyword>
<gene>
    <name evidence="3" type="ORF">HJG44_21035</name>
</gene>
<dbReference type="PROSITE" id="PS51257">
    <property type="entry name" value="PROKAR_LIPOPROTEIN"/>
    <property type="match status" value="1"/>
</dbReference>
<evidence type="ECO:0000313" key="4">
    <source>
        <dbReference type="Proteomes" id="UP000564885"/>
    </source>
</evidence>
<dbReference type="EMBL" id="JABEPP010000006">
    <property type="protein sequence ID" value="NNM74850.1"/>
    <property type="molecule type" value="Genomic_DNA"/>
</dbReference>
<feature type="region of interest" description="Disordered" evidence="1">
    <location>
        <begin position="86"/>
        <end position="107"/>
    </location>
</feature>
<dbReference type="Proteomes" id="UP000564885">
    <property type="component" value="Unassembled WGS sequence"/>
</dbReference>
<dbReference type="AlphaFoldDB" id="A0A849IFE2"/>
<evidence type="ECO:0000259" key="2">
    <source>
        <dbReference type="Pfam" id="PF16998"/>
    </source>
</evidence>
<protein>
    <recommendedName>
        <fullName evidence="2">Surface antigen domain-containing protein</fullName>
    </recommendedName>
</protein>
<accession>A0A849IFE2</accession>
<dbReference type="RefSeq" id="WP_171220292.1">
    <property type="nucleotide sequence ID" value="NZ_JABEPP010000006.1"/>
</dbReference>
<feature type="domain" description="Surface antigen" evidence="2">
    <location>
        <begin position="37"/>
        <end position="153"/>
    </location>
</feature>
<comment type="caution">
    <text evidence="3">The sequence shown here is derived from an EMBL/GenBank/DDBJ whole genome shotgun (WGS) entry which is preliminary data.</text>
</comment>
<dbReference type="InterPro" id="IPR032635">
    <property type="entry name" value="Anti_2"/>
</dbReference>
<name>A0A849IFE2_9HYPH</name>
<reference evidence="3 4" key="1">
    <citation type="submission" date="2020-04" db="EMBL/GenBank/DDBJ databases">
        <title>Enterovirga sp. isolate from soil.</title>
        <authorList>
            <person name="Chea S."/>
            <person name="Kim D.-U."/>
        </authorList>
    </citation>
    <scope>NUCLEOTIDE SEQUENCE [LARGE SCALE GENOMIC DNA]</scope>
    <source>
        <strain evidence="3 4">DB1703</strain>
    </source>
</reference>
<dbReference type="Pfam" id="PF16998">
    <property type="entry name" value="17kDa_Anti_2"/>
    <property type="match status" value="1"/>
</dbReference>
<proteinExistence type="predicted"/>
<organism evidence="3 4">
    <name type="scientific">Enterovirga aerilata</name>
    <dbReference type="NCBI Taxonomy" id="2730920"/>
    <lineage>
        <taxon>Bacteria</taxon>
        <taxon>Pseudomonadati</taxon>
        <taxon>Pseudomonadota</taxon>
        <taxon>Alphaproteobacteria</taxon>
        <taxon>Hyphomicrobiales</taxon>
        <taxon>Methylobacteriaceae</taxon>
        <taxon>Enterovirga</taxon>
    </lineage>
</organism>
<sequence length="158" mass="16827">MSAPYRLVSLPREARRLLVRVAWVAAAAPALAGCSFSIPSLTAKPAPEETTGSISPAPTVLRMFPDLGPEEARRARAALAVALDPQGNGQPVKWDNPESGMRGEIVPHGPPFVESDEICRLFAASLDTGSASKRAEGKACRVSAGEWVLRKLQAKRQS</sequence>